<feature type="transmembrane region" description="Helical" evidence="1">
    <location>
        <begin position="186"/>
        <end position="206"/>
    </location>
</feature>
<dbReference type="SUPFAM" id="SSF52833">
    <property type="entry name" value="Thioredoxin-like"/>
    <property type="match status" value="1"/>
</dbReference>
<dbReference type="Proteomes" id="UP001061958">
    <property type="component" value="Unassembled WGS sequence"/>
</dbReference>
<dbReference type="InterPro" id="IPR013766">
    <property type="entry name" value="Thioredoxin_domain"/>
</dbReference>
<reference evidence="4" key="2">
    <citation type="submission" date="2022-01" db="EMBL/GenBank/DDBJ databases">
        <authorList>
            <person name="Hirooka S."/>
            <person name="Miyagishima S.Y."/>
        </authorList>
    </citation>
    <scope>NUCLEOTIDE SEQUENCE</scope>
    <source>
        <strain evidence="4">NBRC 102759</strain>
    </source>
</reference>
<keyword evidence="1" id="KW-0812">Transmembrane</keyword>
<dbReference type="Gene3D" id="3.40.30.10">
    <property type="entry name" value="Glutaredoxin"/>
    <property type="match status" value="1"/>
</dbReference>
<dbReference type="InterPro" id="IPR036249">
    <property type="entry name" value="Thioredoxin-like_sf"/>
</dbReference>
<keyword evidence="5" id="KW-1185">Reference proteome</keyword>
<evidence type="ECO:0000313" key="4">
    <source>
        <dbReference type="EMBL" id="GJQ13534.1"/>
    </source>
</evidence>
<gene>
    <name evidence="4" type="ORF">GpartN1_g5325.t1</name>
</gene>
<feature type="chain" id="PRO_5038920452" description="Thioredoxin domain-containing protein" evidence="2">
    <location>
        <begin position="21"/>
        <end position="225"/>
    </location>
</feature>
<evidence type="ECO:0000313" key="5">
    <source>
        <dbReference type="Proteomes" id="UP001061958"/>
    </source>
</evidence>
<keyword evidence="1" id="KW-1133">Transmembrane helix</keyword>
<protein>
    <recommendedName>
        <fullName evidence="3">Thioredoxin domain-containing protein</fullName>
    </recommendedName>
</protein>
<name>A0A9C7Q0F9_9RHOD</name>
<feature type="domain" description="Thioredoxin" evidence="3">
    <location>
        <begin position="42"/>
        <end position="159"/>
    </location>
</feature>
<sequence>MLRWTSWLLVIGSCLTILWGGKEHIGYMSKGVSNEEIRPLYCEQLHSIPGYQSVYADWDEWSKMVQKKNISSGPLIVLFYLPTCFFSRNFWPKVEALARTFPTACVVTIRMGWETPRLGNHMIYSFPTLFISKDGLHFHRYRGERDWNSLLNATQNILEKKAQQTTIYWPVTLPRELFSVEPHIQYMKHLFIFAIWLGAIIIKWPYWLSRIRLAPNNNPWDQYLL</sequence>
<evidence type="ECO:0000256" key="1">
    <source>
        <dbReference type="SAM" id="Phobius"/>
    </source>
</evidence>
<feature type="signal peptide" evidence="2">
    <location>
        <begin position="1"/>
        <end position="20"/>
    </location>
</feature>
<dbReference type="Pfam" id="PF00085">
    <property type="entry name" value="Thioredoxin"/>
    <property type="match status" value="1"/>
</dbReference>
<evidence type="ECO:0000259" key="3">
    <source>
        <dbReference type="PROSITE" id="PS51352"/>
    </source>
</evidence>
<accession>A0A9C7Q0F9</accession>
<dbReference type="PROSITE" id="PS51352">
    <property type="entry name" value="THIOREDOXIN_2"/>
    <property type="match status" value="1"/>
</dbReference>
<reference evidence="4" key="1">
    <citation type="journal article" date="2022" name="Proc. Natl. Acad. Sci. U.S.A.">
        <title>Life cycle and functional genomics of the unicellular red alga Galdieria for elucidating algal and plant evolution and industrial use.</title>
        <authorList>
            <person name="Hirooka S."/>
            <person name="Itabashi T."/>
            <person name="Ichinose T.M."/>
            <person name="Onuma R."/>
            <person name="Fujiwara T."/>
            <person name="Yamashita S."/>
            <person name="Jong L.W."/>
            <person name="Tomita R."/>
            <person name="Iwane A.H."/>
            <person name="Miyagishima S.Y."/>
        </authorList>
    </citation>
    <scope>NUCLEOTIDE SEQUENCE</scope>
    <source>
        <strain evidence="4">NBRC 102759</strain>
    </source>
</reference>
<comment type="caution">
    <text evidence="4">The sequence shown here is derived from an EMBL/GenBank/DDBJ whole genome shotgun (WGS) entry which is preliminary data.</text>
</comment>
<keyword evidence="2" id="KW-0732">Signal</keyword>
<dbReference type="AlphaFoldDB" id="A0A9C7Q0F9"/>
<keyword evidence="1" id="KW-0472">Membrane</keyword>
<evidence type="ECO:0000256" key="2">
    <source>
        <dbReference type="SAM" id="SignalP"/>
    </source>
</evidence>
<dbReference type="OrthoDB" id="6492at2759"/>
<organism evidence="4 5">
    <name type="scientific">Galdieria partita</name>
    <dbReference type="NCBI Taxonomy" id="83374"/>
    <lineage>
        <taxon>Eukaryota</taxon>
        <taxon>Rhodophyta</taxon>
        <taxon>Bangiophyceae</taxon>
        <taxon>Galdieriales</taxon>
        <taxon>Galdieriaceae</taxon>
        <taxon>Galdieria</taxon>
    </lineage>
</organism>
<proteinExistence type="predicted"/>
<dbReference type="EMBL" id="BQMJ01000044">
    <property type="protein sequence ID" value="GJQ13534.1"/>
    <property type="molecule type" value="Genomic_DNA"/>
</dbReference>